<dbReference type="GO" id="GO:0042781">
    <property type="term" value="F:3'-tRNA processing endoribonuclease activity"/>
    <property type="evidence" value="ECO:0007669"/>
    <property type="project" value="TreeGrafter"/>
</dbReference>
<gene>
    <name evidence="3" type="ORF">OH136_00535</name>
</gene>
<feature type="domain" description="Metallo-beta-lactamase" evidence="2">
    <location>
        <begin position="22"/>
        <end position="223"/>
    </location>
</feature>
<accession>A0AAE3IXQ1</accession>
<dbReference type="Pfam" id="PF12706">
    <property type="entry name" value="Lactamase_B_2"/>
    <property type="match status" value="1"/>
</dbReference>
<evidence type="ECO:0000259" key="2">
    <source>
        <dbReference type="SMART" id="SM00849"/>
    </source>
</evidence>
<protein>
    <submittedName>
        <fullName evidence="3">MBL fold metallo-hydrolase</fullName>
    </submittedName>
</protein>
<dbReference type="Gene3D" id="3.60.15.10">
    <property type="entry name" value="Ribonuclease Z/Hydroxyacylglutathione hydrolase-like"/>
    <property type="match status" value="1"/>
</dbReference>
<name>A0AAE3IXQ1_9RHOB</name>
<proteinExistence type="predicted"/>
<evidence type="ECO:0000313" key="4">
    <source>
        <dbReference type="Proteomes" id="UP001208041"/>
    </source>
</evidence>
<dbReference type="PANTHER" id="PTHR46018:SF2">
    <property type="entry name" value="ZINC PHOSPHODIESTERASE ELAC PROTEIN 1"/>
    <property type="match status" value="1"/>
</dbReference>
<dbReference type="InterPro" id="IPR001279">
    <property type="entry name" value="Metallo-B-lactamas"/>
</dbReference>
<evidence type="ECO:0000313" key="3">
    <source>
        <dbReference type="EMBL" id="MCV6823025.1"/>
    </source>
</evidence>
<dbReference type="PANTHER" id="PTHR46018">
    <property type="entry name" value="ZINC PHOSPHODIESTERASE ELAC PROTEIN 1"/>
    <property type="match status" value="1"/>
</dbReference>
<reference evidence="3" key="1">
    <citation type="submission" date="2022-10" db="EMBL/GenBank/DDBJ databases">
        <authorList>
            <person name="Yue Y."/>
        </authorList>
    </citation>
    <scope>NUCLEOTIDE SEQUENCE</scope>
    <source>
        <strain evidence="3">Z654</strain>
    </source>
</reference>
<dbReference type="SUPFAM" id="SSF56281">
    <property type="entry name" value="Metallo-hydrolase/oxidoreductase"/>
    <property type="match status" value="1"/>
</dbReference>
<keyword evidence="4" id="KW-1185">Reference proteome</keyword>
<dbReference type="AlphaFoldDB" id="A0AAE3IXQ1"/>
<dbReference type="CDD" id="cd07719">
    <property type="entry name" value="arylsulfatase_AtsA-like_MBL-fold"/>
    <property type="match status" value="1"/>
</dbReference>
<dbReference type="EMBL" id="JAOYFC010000001">
    <property type="protein sequence ID" value="MCV6823025.1"/>
    <property type="molecule type" value="Genomic_DNA"/>
</dbReference>
<dbReference type="SMART" id="SM00849">
    <property type="entry name" value="Lactamase_B"/>
    <property type="match status" value="1"/>
</dbReference>
<evidence type="ECO:0000256" key="1">
    <source>
        <dbReference type="ARBA" id="ARBA00022801"/>
    </source>
</evidence>
<dbReference type="Proteomes" id="UP001208041">
    <property type="component" value="Unassembled WGS sequence"/>
</dbReference>
<dbReference type="InterPro" id="IPR044094">
    <property type="entry name" value="AtsA-like_MBL-fold"/>
</dbReference>
<organism evidence="3 4">
    <name type="scientific">Halocynthiibacter halioticoli</name>
    <dbReference type="NCBI Taxonomy" id="2986804"/>
    <lineage>
        <taxon>Bacteria</taxon>
        <taxon>Pseudomonadati</taxon>
        <taxon>Pseudomonadota</taxon>
        <taxon>Alphaproteobacteria</taxon>
        <taxon>Rhodobacterales</taxon>
        <taxon>Paracoccaceae</taxon>
        <taxon>Halocynthiibacter</taxon>
    </lineage>
</organism>
<sequence length="282" mass="30437">MGDRVVLLGTKGGPAIRPNGPMPTSSLLEMDGKRIVVDCGLGVARGLVNAGMSLKELETIFITHLHSDHLLELGPLIHTAWTTGLAQEVTVFGPEGTRAYFAGFLQSMSFDNALRVADEGRRPLEELVQIVEYGEGEIAGSPVSTTALRVDHPPVTDCFALRFEANGKRVTFSADTAYFEPLSKFAEGSDLLIHEAMLAEGVDALVARTGSADRLRAHLMASHTVAEDVGKIATAAKCKHLALHHLVPADDPDFSFKDWEKAVRTSWDGALTIGFDGVEIRY</sequence>
<keyword evidence="1" id="KW-0378">Hydrolase</keyword>
<dbReference type="InterPro" id="IPR036866">
    <property type="entry name" value="RibonucZ/Hydroxyglut_hydro"/>
</dbReference>
<comment type="caution">
    <text evidence="3">The sequence shown here is derived from an EMBL/GenBank/DDBJ whole genome shotgun (WGS) entry which is preliminary data.</text>
</comment>